<evidence type="ECO:0000313" key="2">
    <source>
        <dbReference type="EMBL" id="SME24340.1"/>
    </source>
</evidence>
<name>A0A9X8SID6_9BACI</name>
<sequence>MTDLFGFFDMEKQVEETTVPVKKAASEQATAKKVEKKEKEKAKDKTKSSKKAKATKATDCLDKINTTTVVRHVVFGDIPLVDWFTEEEITHGIAVQNGDSTDVRKIEAEDIRIKLELRYPSFVKGLTVIKFDEGTNALLPILTVGAKGASIVEGQSISDCPFSFLSSWRDHFLPGDFIPRKLLMDFIIIAQAISRKCDCEIHADIYFNKERGYFMDFPHQQVATEIVIPETNIEMQSIAMKVMEIHSHHRFSAEPSDLDDQSEQAPILYAIVGRIEDVFPELRVRTCIDGKFHSINPNFIFAGEYATKGISHDYDLSRITLLK</sequence>
<dbReference type="Proteomes" id="UP000194435">
    <property type="component" value="Unassembled WGS sequence"/>
</dbReference>
<feature type="compositionally biased region" description="Basic and acidic residues" evidence="1">
    <location>
        <begin position="30"/>
        <end position="47"/>
    </location>
</feature>
<evidence type="ECO:0000313" key="3">
    <source>
        <dbReference type="Proteomes" id="UP000194435"/>
    </source>
</evidence>
<accession>A0A9X8SID6</accession>
<feature type="region of interest" description="Disordered" evidence="1">
    <location>
        <begin position="18"/>
        <end position="50"/>
    </location>
</feature>
<dbReference type="EMBL" id="FWZC01000050">
    <property type="protein sequence ID" value="SME24340.1"/>
    <property type="molecule type" value="Genomic_DNA"/>
</dbReference>
<evidence type="ECO:0008006" key="4">
    <source>
        <dbReference type="Google" id="ProtNLM"/>
    </source>
</evidence>
<gene>
    <name evidence="2" type="ORF">BACERE00221_03493</name>
</gene>
<proteinExistence type="predicted"/>
<organism evidence="2 3">
    <name type="scientific">Bacillus paranthracis</name>
    <dbReference type="NCBI Taxonomy" id="2026186"/>
    <lineage>
        <taxon>Bacteria</taxon>
        <taxon>Bacillati</taxon>
        <taxon>Bacillota</taxon>
        <taxon>Bacilli</taxon>
        <taxon>Bacillales</taxon>
        <taxon>Bacillaceae</taxon>
        <taxon>Bacillus</taxon>
        <taxon>Bacillus cereus group</taxon>
    </lineage>
</organism>
<protein>
    <recommendedName>
        <fullName evidence="4">JAB domain-containing protein</fullName>
    </recommendedName>
</protein>
<comment type="caution">
    <text evidence="2">The sequence shown here is derived from an EMBL/GenBank/DDBJ whole genome shotgun (WGS) entry which is preliminary data.</text>
</comment>
<dbReference type="RefSeq" id="WP_000130609.1">
    <property type="nucleotide sequence ID" value="NZ_FWZC01000050.1"/>
</dbReference>
<reference evidence="2 3" key="1">
    <citation type="submission" date="2017-04" db="EMBL/GenBank/DDBJ databases">
        <authorList>
            <person name="Criscuolo A."/>
        </authorList>
    </citation>
    <scope>NUCLEOTIDE SEQUENCE [LARGE SCALE GENOMIC DNA]</scope>
    <source>
        <strain evidence="2">16-00221</strain>
    </source>
</reference>
<evidence type="ECO:0000256" key="1">
    <source>
        <dbReference type="SAM" id="MobiDB-lite"/>
    </source>
</evidence>
<dbReference type="AlphaFoldDB" id="A0A9X8SID6"/>